<organism evidence="1 2">
    <name type="scientific">Cyclobacterium marinum (strain ATCC 25205 / DSM 745 / LMG 13164 / NCIMB 1802)</name>
    <name type="common">Flectobacillus marinus</name>
    <dbReference type="NCBI Taxonomy" id="880070"/>
    <lineage>
        <taxon>Bacteria</taxon>
        <taxon>Pseudomonadati</taxon>
        <taxon>Bacteroidota</taxon>
        <taxon>Cytophagia</taxon>
        <taxon>Cytophagales</taxon>
        <taxon>Cyclobacteriaceae</taxon>
        <taxon>Cyclobacterium</taxon>
    </lineage>
</organism>
<proteinExistence type="predicted"/>
<gene>
    <name evidence="1" type="ordered locus">Cycma_1396</name>
</gene>
<dbReference type="STRING" id="880070.Cycma_1396"/>
<protein>
    <submittedName>
        <fullName evidence="1">Uncharacterized protein</fullName>
    </submittedName>
</protein>
<accession>G0J292</accession>
<keyword evidence="2" id="KW-1185">Reference proteome</keyword>
<dbReference type="KEGG" id="cmr:Cycma_1396"/>
<evidence type="ECO:0000313" key="1">
    <source>
        <dbReference type="EMBL" id="AEL25166.1"/>
    </source>
</evidence>
<dbReference type="Proteomes" id="UP000001635">
    <property type="component" value="Chromosome"/>
</dbReference>
<name>G0J292_CYCMS</name>
<dbReference type="HOGENOM" id="CLU_3364540_0_0_10"/>
<reference evidence="2" key="1">
    <citation type="submission" date="2011-07" db="EMBL/GenBank/DDBJ databases">
        <title>The complete genome of Cyclobacterium marinum DSM 745.</title>
        <authorList>
            <person name="Lucas S."/>
            <person name="Han J."/>
            <person name="Lapidus A."/>
            <person name="Bruce D."/>
            <person name="Goodwin L."/>
            <person name="Pitluck S."/>
            <person name="Peters L."/>
            <person name="Kyrpides N."/>
            <person name="Mavromatis K."/>
            <person name="Ivanova N."/>
            <person name="Ovchinnikova G."/>
            <person name="Chertkov O."/>
            <person name="Detter J.C."/>
            <person name="Tapia R."/>
            <person name="Han C."/>
            <person name="Land M."/>
            <person name="Hauser L."/>
            <person name="Markowitz V."/>
            <person name="Cheng J.-F."/>
            <person name="Hugenholtz P."/>
            <person name="Woyke T."/>
            <person name="Wu D."/>
            <person name="Tindall B."/>
            <person name="Schuetze A."/>
            <person name="Brambilla E."/>
            <person name="Klenk H.-P."/>
            <person name="Eisen J.A."/>
        </authorList>
    </citation>
    <scope>NUCLEOTIDE SEQUENCE [LARGE SCALE GENOMIC DNA]</scope>
    <source>
        <strain evidence="2">ATCC 25205 / DSM 745 / LMG 13164 / NCIMB 1802</strain>
    </source>
</reference>
<dbReference type="AlphaFoldDB" id="G0J292"/>
<dbReference type="EMBL" id="CP002955">
    <property type="protein sequence ID" value="AEL25166.1"/>
    <property type="molecule type" value="Genomic_DNA"/>
</dbReference>
<evidence type="ECO:0000313" key="2">
    <source>
        <dbReference type="Proteomes" id="UP000001635"/>
    </source>
</evidence>
<sequence length="35" mass="3824">MAGDVVNIKVYSHEVSKASCSFLITTEMDNNTESC</sequence>